<dbReference type="EMBL" id="MASI01000001">
    <property type="protein sequence ID" value="ODA68657.1"/>
    <property type="molecule type" value="Genomic_DNA"/>
</dbReference>
<accession>A0A1E2S2E9</accession>
<dbReference type="Proteomes" id="UP000095087">
    <property type="component" value="Unassembled WGS sequence"/>
</dbReference>
<reference evidence="1 2" key="1">
    <citation type="submission" date="2016-07" db="EMBL/GenBank/DDBJ databases">
        <title>Draft genome sequence of Methyloligella halotolerans C2T (VKM B-2706T=CCUG 61687T=DSM 25045T), a halotolerant polyhydroxybutyrate accumulating methylotroph.</title>
        <authorList>
            <person name="Vasilenko O.V."/>
            <person name="Doronina N.V."/>
            <person name="Poroshina M.N."/>
            <person name="Tarlachkov S.V."/>
            <person name="Trotsenko Y.A."/>
        </authorList>
    </citation>
    <scope>NUCLEOTIDE SEQUENCE [LARGE SCALE GENOMIC DNA]</scope>
    <source>
        <strain evidence="1 2">VKM B-2706</strain>
    </source>
</reference>
<proteinExistence type="predicted"/>
<evidence type="ECO:0000313" key="1">
    <source>
        <dbReference type="EMBL" id="ODA68657.1"/>
    </source>
</evidence>
<sequence length="33" mass="3456">MVSIRVDNLSLAYRILRGPGSGAIAESIIQAAI</sequence>
<evidence type="ECO:0000313" key="2">
    <source>
        <dbReference type="Proteomes" id="UP000095087"/>
    </source>
</evidence>
<protein>
    <submittedName>
        <fullName evidence="1">Uncharacterized protein</fullName>
    </submittedName>
</protein>
<dbReference type="AlphaFoldDB" id="A0A1E2S2E9"/>
<name>A0A1E2S2E9_9HYPH</name>
<comment type="caution">
    <text evidence="1">The sequence shown here is derived from an EMBL/GenBank/DDBJ whole genome shotgun (WGS) entry which is preliminary data.</text>
</comment>
<gene>
    <name evidence="1" type="ORF">A7A08_00489</name>
</gene>
<organism evidence="1 2">
    <name type="scientific">Methyloligella halotolerans</name>
    <dbReference type="NCBI Taxonomy" id="1177755"/>
    <lineage>
        <taxon>Bacteria</taxon>
        <taxon>Pseudomonadati</taxon>
        <taxon>Pseudomonadota</taxon>
        <taxon>Alphaproteobacteria</taxon>
        <taxon>Hyphomicrobiales</taxon>
        <taxon>Hyphomicrobiaceae</taxon>
        <taxon>Methyloligella</taxon>
    </lineage>
</organism>
<keyword evidence="2" id="KW-1185">Reference proteome</keyword>